<sequence>MSDYAVALPYPFATSGSRNLILCRACGRVSYASEIFGIDASKGLTGAGPDWLKHMVPGSRLEDPAEVMVCPLCGAKKSRSLGRKLMNFMIGESARANVYPRRVAAPV</sequence>
<proteinExistence type="predicted"/>
<organism evidence="1">
    <name type="scientific">marine sediment metagenome</name>
    <dbReference type="NCBI Taxonomy" id="412755"/>
    <lineage>
        <taxon>unclassified sequences</taxon>
        <taxon>metagenomes</taxon>
        <taxon>ecological metagenomes</taxon>
    </lineage>
</organism>
<protein>
    <submittedName>
        <fullName evidence="1">Uncharacterized protein</fullName>
    </submittedName>
</protein>
<accession>A0A0F9WS34</accession>
<evidence type="ECO:0000313" key="1">
    <source>
        <dbReference type="EMBL" id="KKN81593.1"/>
    </source>
</evidence>
<name>A0A0F9WS34_9ZZZZ</name>
<dbReference type="EMBL" id="LAZR01000213">
    <property type="protein sequence ID" value="KKN81593.1"/>
    <property type="molecule type" value="Genomic_DNA"/>
</dbReference>
<comment type="caution">
    <text evidence="1">The sequence shown here is derived from an EMBL/GenBank/DDBJ whole genome shotgun (WGS) entry which is preliminary data.</text>
</comment>
<gene>
    <name evidence="1" type="ORF">LCGC14_0318610</name>
</gene>
<dbReference type="AlphaFoldDB" id="A0A0F9WS34"/>
<reference evidence="1" key="1">
    <citation type="journal article" date="2015" name="Nature">
        <title>Complex archaea that bridge the gap between prokaryotes and eukaryotes.</title>
        <authorList>
            <person name="Spang A."/>
            <person name="Saw J.H."/>
            <person name="Jorgensen S.L."/>
            <person name="Zaremba-Niedzwiedzka K."/>
            <person name="Martijn J."/>
            <person name="Lind A.E."/>
            <person name="van Eijk R."/>
            <person name="Schleper C."/>
            <person name="Guy L."/>
            <person name="Ettema T.J."/>
        </authorList>
    </citation>
    <scope>NUCLEOTIDE SEQUENCE</scope>
</reference>